<feature type="non-terminal residue" evidence="2">
    <location>
        <position position="253"/>
    </location>
</feature>
<dbReference type="EMBL" id="KV924605">
    <property type="protein sequence ID" value="PIO38649.1"/>
    <property type="molecule type" value="Genomic_DNA"/>
</dbReference>
<evidence type="ECO:0000313" key="3">
    <source>
        <dbReference type="Proteomes" id="UP000228934"/>
    </source>
</evidence>
<feature type="compositionally biased region" description="Polar residues" evidence="1">
    <location>
        <begin position="62"/>
        <end position="83"/>
    </location>
</feature>
<dbReference type="AlphaFoldDB" id="A0A2G9SER1"/>
<proteinExistence type="predicted"/>
<feature type="compositionally biased region" description="Basic and acidic residues" evidence="1">
    <location>
        <begin position="140"/>
        <end position="149"/>
    </location>
</feature>
<keyword evidence="3" id="KW-1185">Reference proteome</keyword>
<feature type="compositionally biased region" description="Basic and acidic residues" evidence="1">
    <location>
        <begin position="243"/>
        <end position="253"/>
    </location>
</feature>
<feature type="non-terminal residue" evidence="2">
    <location>
        <position position="1"/>
    </location>
</feature>
<feature type="compositionally biased region" description="Polar residues" evidence="1">
    <location>
        <begin position="122"/>
        <end position="138"/>
    </location>
</feature>
<sequence length="253" mass="27211">PQKSSSSEGRRLSQKTAQCTSHHAKADSTDVQTLDIPQQPDSSHTAKPWAQKVAGELPGEKNAQTDPDAQYTQPSLTTVADQSSKIEEPKQIVEEPGGDPDPLTQKLISATCPLSPEDQLQRKSTCVQTEEISNSGTRSVPEKEQKSDKNTPAAARHKTQATDKDKKTSFAIQTEEIQPAVLGKEPVPTQEIGHMDLKQAKNTDKGVKGAVKPNQTELVKKDCGPAPTPASSSVNKPPVDTRTALEDSSLHVI</sequence>
<feature type="compositionally biased region" description="Polar residues" evidence="1">
    <location>
        <begin position="29"/>
        <end position="45"/>
    </location>
</feature>
<evidence type="ECO:0000313" key="2">
    <source>
        <dbReference type="EMBL" id="PIO38649.1"/>
    </source>
</evidence>
<feature type="compositionally biased region" description="Basic and acidic residues" evidence="1">
    <location>
        <begin position="84"/>
        <end position="93"/>
    </location>
</feature>
<accession>A0A2G9SER1</accession>
<name>A0A2G9SER1_AQUCT</name>
<dbReference type="OrthoDB" id="10260894at2759"/>
<feature type="compositionally biased region" description="Basic and acidic residues" evidence="1">
    <location>
        <begin position="193"/>
        <end position="207"/>
    </location>
</feature>
<reference evidence="3" key="1">
    <citation type="journal article" date="2017" name="Nat. Commun.">
        <title>The North American bullfrog draft genome provides insight into hormonal regulation of long noncoding RNA.</title>
        <authorList>
            <person name="Hammond S.A."/>
            <person name="Warren R.L."/>
            <person name="Vandervalk B.P."/>
            <person name="Kucuk E."/>
            <person name="Khan H."/>
            <person name="Gibb E.A."/>
            <person name="Pandoh P."/>
            <person name="Kirk H."/>
            <person name="Zhao Y."/>
            <person name="Jones M."/>
            <person name="Mungall A.J."/>
            <person name="Coope R."/>
            <person name="Pleasance S."/>
            <person name="Moore R.A."/>
            <person name="Holt R.A."/>
            <person name="Round J.M."/>
            <person name="Ohora S."/>
            <person name="Walle B.V."/>
            <person name="Veldhoen N."/>
            <person name="Helbing C.C."/>
            <person name="Birol I."/>
        </authorList>
    </citation>
    <scope>NUCLEOTIDE SEQUENCE [LARGE SCALE GENOMIC DNA]</scope>
</reference>
<gene>
    <name evidence="2" type="ORF">AB205_0214110</name>
</gene>
<protein>
    <submittedName>
        <fullName evidence="2">Uncharacterized protein</fullName>
    </submittedName>
</protein>
<organism evidence="2 3">
    <name type="scientific">Aquarana catesbeiana</name>
    <name type="common">American bullfrog</name>
    <name type="synonym">Rana catesbeiana</name>
    <dbReference type="NCBI Taxonomy" id="8400"/>
    <lineage>
        <taxon>Eukaryota</taxon>
        <taxon>Metazoa</taxon>
        <taxon>Chordata</taxon>
        <taxon>Craniata</taxon>
        <taxon>Vertebrata</taxon>
        <taxon>Euteleostomi</taxon>
        <taxon>Amphibia</taxon>
        <taxon>Batrachia</taxon>
        <taxon>Anura</taxon>
        <taxon>Neobatrachia</taxon>
        <taxon>Ranoidea</taxon>
        <taxon>Ranidae</taxon>
        <taxon>Aquarana</taxon>
    </lineage>
</organism>
<evidence type="ECO:0000256" key="1">
    <source>
        <dbReference type="SAM" id="MobiDB-lite"/>
    </source>
</evidence>
<dbReference type="Proteomes" id="UP000228934">
    <property type="component" value="Unassembled WGS sequence"/>
</dbReference>
<feature type="region of interest" description="Disordered" evidence="1">
    <location>
        <begin position="1"/>
        <end position="253"/>
    </location>
</feature>